<dbReference type="InterPro" id="IPR029063">
    <property type="entry name" value="SAM-dependent_MTases_sf"/>
</dbReference>
<dbReference type="NCBIfam" id="TIGR01444">
    <property type="entry name" value="fkbM_fam"/>
    <property type="match status" value="1"/>
</dbReference>
<dbReference type="SUPFAM" id="SSF53335">
    <property type="entry name" value="S-adenosyl-L-methionine-dependent methyltransferases"/>
    <property type="match status" value="1"/>
</dbReference>
<sequence length="298" mass="35026">MRFIDIISRYRKAYRNWIFILYNLYRVRKLSSKSNYKIKVILRSNGKKCEVNPELASLYAFLLKYPNIKDIDIENNKIILIFKEHKLKFIEPWKGDLVSVFANEEYKFLNPRNEVVIDIGANIGDSSIYFCIEGAKKIIALEPYPYFFKLLTENININGCTDKIIPLNAGYGKDRVMRIDESFIPDIGSDLKESEDEKGKLINLYSLKTILSMFNIKEAVLKMDCEGCEYNILSEDRDIIKRFKRIQIEYHYGYEELYNYLEDNGFDVKYTKPKNIYNPSASNPNMKIGYIYAIRKGD</sequence>
<feature type="domain" description="Methyltransferase FkbM" evidence="1">
    <location>
        <begin position="118"/>
        <end position="267"/>
    </location>
</feature>
<dbReference type="Pfam" id="PF05050">
    <property type="entry name" value="Methyltransf_21"/>
    <property type="match status" value="1"/>
</dbReference>
<evidence type="ECO:0000313" key="2">
    <source>
        <dbReference type="EMBL" id="RIB35232.1"/>
    </source>
</evidence>
<dbReference type="InterPro" id="IPR006342">
    <property type="entry name" value="FkbM_mtfrase"/>
</dbReference>
<protein>
    <recommendedName>
        <fullName evidence="1">Methyltransferase FkbM domain-containing protein</fullName>
    </recommendedName>
</protein>
<dbReference type="AlphaFoldDB" id="A0A397WMU1"/>
<dbReference type="Proteomes" id="UP000266622">
    <property type="component" value="Unassembled WGS sequence"/>
</dbReference>
<dbReference type="PANTHER" id="PTHR34203:SF15">
    <property type="entry name" value="SLL1173 PROTEIN"/>
    <property type="match status" value="1"/>
</dbReference>
<reference evidence="2 3" key="1">
    <citation type="journal article" date="2018" name="Syst. Appl. Microbiol.">
        <title>A new symbiotic nanoarchaeote (Candidatus Nanoclepta minutus) and its host (Zestosphaera tikiterensis gen. nov., sp. nov.) from a New Zealand hot spring.</title>
        <authorList>
            <person name="St John E."/>
            <person name="Liu Y."/>
            <person name="Podar M."/>
            <person name="Stott M.B."/>
            <person name="Meneghin J."/>
            <person name="Chen Z."/>
            <person name="Lagutin K."/>
            <person name="Mitchell K."/>
            <person name="Reysenbach A.L."/>
        </authorList>
    </citation>
    <scope>NUCLEOTIDE SEQUENCE [LARGE SCALE GENOMIC DNA]</scope>
    <source>
        <strain evidence="2">NZ3</strain>
    </source>
</reference>
<proteinExistence type="predicted"/>
<organism evidence="2 3">
    <name type="scientific">Candidatus Nanoclepta minutus</name>
    <dbReference type="NCBI Taxonomy" id="1940235"/>
    <lineage>
        <taxon>Archaea</taxon>
        <taxon>Nanobdellota</taxon>
        <taxon>Candidatus Nanoclepta</taxon>
    </lineage>
</organism>
<gene>
    <name evidence="2" type="ORF">BXU00_02810</name>
</gene>
<name>A0A397WMU1_9ARCH</name>
<comment type="caution">
    <text evidence="2">The sequence shown here is derived from an EMBL/GenBank/DDBJ whole genome shotgun (WGS) entry which is preliminary data.</text>
</comment>
<dbReference type="InterPro" id="IPR052514">
    <property type="entry name" value="SAM-dependent_MTase"/>
</dbReference>
<dbReference type="EMBL" id="MWMI01000004">
    <property type="protein sequence ID" value="RIB35232.1"/>
    <property type="molecule type" value="Genomic_DNA"/>
</dbReference>
<dbReference type="Gene3D" id="3.40.50.150">
    <property type="entry name" value="Vaccinia Virus protein VP39"/>
    <property type="match status" value="1"/>
</dbReference>
<accession>A0A397WMU1</accession>
<evidence type="ECO:0000259" key="1">
    <source>
        <dbReference type="Pfam" id="PF05050"/>
    </source>
</evidence>
<dbReference type="PANTHER" id="PTHR34203">
    <property type="entry name" value="METHYLTRANSFERASE, FKBM FAMILY PROTEIN"/>
    <property type="match status" value="1"/>
</dbReference>
<evidence type="ECO:0000313" key="3">
    <source>
        <dbReference type="Proteomes" id="UP000266622"/>
    </source>
</evidence>